<dbReference type="SUPFAM" id="SSF53300">
    <property type="entry name" value="vWA-like"/>
    <property type="match status" value="1"/>
</dbReference>
<dbReference type="Pfam" id="PF09967">
    <property type="entry name" value="DUF2201"/>
    <property type="match status" value="1"/>
</dbReference>
<evidence type="ECO:0000256" key="1">
    <source>
        <dbReference type="SAM" id="MobiDB-lite"/>
    </source>
</evidence>
<dbReference type="InterPro" id="IPR036465">
    <property type="entry name" value="vWFA_dom_sf"/>
</dbReference>
<proteinExistence type="predicted"/>
<feature type="region of interest" description="Disordered" evidence="1">
    <location>
        <begin position="188"/>
        <end position="215"/>
    </location>
</feature>
<organism evidence="3">
    <name type="scientific">marine sediment metagenome</name>
    <dbReference type="NCBI Taxonomy" id="412755"/>
    <lineage>
        <taxon>unclassified sequences</taxon>
        <taxon>metagenomes</taxon>
        <taxon>ecological metagenomes</taxon>
    </lineage>
</organism>
<dbReference type="EMBL" id="LAZR01002536">
    <property type="protein sequence ID" value="KKN28759.1"/>
    <property type="molecule type" value="Genomic_DNA"/>
</dbReference>
<protein>
    <recommendedName>
        <fullName evidence="2">VWA-like domain-containing protein</fullName>
    </recommendedName>
</protein>
<reference evidence="3" key="1">
    <citation type="journal article" date="2015" name="Nature">
        <title>Complex archaea that bridge the gap between prokaryotes and eukaryotes.</title>
        <authorList>
            <person name="Spang A."/>
            <person name="Saw J.H."/>
            <person name="Jorgensen S.L."/>
            <person name="Zaremba-Niedzwiedzka K."/>
            <person name="Martijn J."/>
            <person name="Lind A.E."/>
            <person name="van Eijk R."/>
            <person name="Schleper C."/>
            <person name="Guy L."/>
            <person name="Ettema T.J."/>
        </authorList>
    </citation>
    <scope>NUCLEOTIDE SEQUENCE</scope>
</reference>
<dbReference type="PANTHER" id="PTHR38730:SF1">
    <property type="entry name" value="SLL7028 PROTEIN"/>
    <property type="match status" value="1"/>
</dbReference>
<feature type="domain" description="VWA-like" evidence="2">
    <location>
        <begin position="327"/>
        <end position="415"/>
    </location>
</feature>
<dbReference type="InterPro" id="IPR018698">
    <property type="entry name" value="VWA-like_dom"/>
</dbReference>
<name>A0A0F9PF71_9ZZZZ</name>
<comment type="caution">
    <text evidence="3">The sequence shown here is derived from an EMBL/GenBank/DDBJ whole genome shotgun (WGS) entry which is preliminary data.</text>
</comment>
<accession>A0A0F9PF71</accession>
<dbReference type="PANTHER" id="PTHR38730">
    <property type="entry name" value="SLL7028 PROTEIN"/>
    <property type="match status" value="1"/>
</dbReference>
<sequence length="488" mass="54268">MPLQLGDQHSRRWLEDLLYFMMKGSIDYVYVYHNVETIATLQPFAFSGSGPAALPIPAAILMDKETARLTLAVYYPIVSRLSYRGQIAVLKHEGIHICDGHFSSYGLRLNEHYGRELTNLAMDVYANQKPFEVKNGQPTETIGAVLEEAGMCPATIEKFKLPAGLSSEDYAELLNDTAAAQPLFIVGQDGELGTPDPADPQAGQPGKPGEDFTGKGQYRPIEVFELSKEEATQADQATRDIVHNVTEALAAHNEAELEENGWGRGFGGSDAEEFITAAKRPATVPWFYYLRAAETRNRAEIVTPTRRRLSRRSPFHFGRVRRYGLEVAFMVDTSGSMDKEQLQLVDPELRGLHCRGAHITVIHCDASVAKVAPYSPFESLERFHGRGGTEFSDALFKVRELYPRPGLFVGFTDGYGGIESYAQTIRKERGAAWYDEFVSRKPGISPDGIETLWLIPEGSMDPKEFTRTIVPWGTVIVVPTVEREIKAS</sequence>
<dbReference type="AlphaFoldDB" id="A0A0F9PF71"/>
<evidence type="ECO:0000259" key="2">
    <source>
        <dbReference type="Pfam" id="PF09967"/>
    </source>
</evidence>
<gene>
    <name evidence="3" type="ORF">LCGC14_0850960</name>
</gene>
<evidence type="ECO:0000313" key="3">
    <source>
        <dbReference type="EMBL" id="KKN28759.1"/>
    </source>
</evidence>